<dbReference type="PANTHER" id="PTHR46481">
    <property type="entry name" value="ZINC FINGER BED DOMAIN-CONTAINING PROTEIN 4"/>
    <property type="match status" value="1"/>
</dbReference>
<proteinExistence type="predicted"/>
<evidence type="ECO:0000256" key="3">
    <source>
        <dbReference type="ARBA" id="ARBA00022771"/>
    </source>
</evidence>
<dbReference type="InterPro" id="IPR052035">
    <property type="entry name" value="ZnF_BED_domain_contain"/>
</dbReference>
<keyword evidence="7" id="KW-0539">Nucleus</keyword>
<dbReference type="AlphaFoldDB" id="A0A6G0U9A1"/>
<evidence type="ECO:0000256" key="5">
    <source>
        <dbReference type="ARBA" id="ARBA00023015"/>
    </source>
</evidence>
<dbReference type="Proteomes" id="UP000475862">
    <property type="component" value="Unassembled WGS sequence"/>
</dbReference>
<dbReference type="GO" id="GO:0009791">
    <property type="term" value="P:post-embryonic development"/>
    <property type="evidence" value="ECO:0007669"/>
    <property type="project" value="UniProtKB-ARBA"/>
</dbReference>
<dbReference type="EMBL" id="VYZN01000001">
    <property type="protein sequence ID" value="KAE9545654.1"/>
    <property type="molecule type" value="Genomic_DNA"/>
</dbReference>
<dbReference type="Pfam" id="PF02892">
    <property type="entry name" value="zf-BED"/>
    <property type="match status" value="1"/>
</dbReference>
<keyword evidence="3 8" id="KW-0863">Zinc-finger</keyword>
<dbReference type="InterPro" id="IPR012337">
    <property type="entry name" value="RNaseH-like_sf"/>
</dbReference>
<organism evidence="10 11">
    <name type="scientific">Aphis glycines</name>
    <name type="common">Soybean aphid</name>
    <dbReference type="NCBI Taxonomy" id="307491"/>
    <lineage>
        <taxon>Eukaryota</taxon>
        <taxon>Metazoa</taxon>
        <taxon>Ecdysozoa</taxon>
        <taxon>Arthropoda</taxon>
        <taxon>Hexapoda</taxon>
        <taxon>Insecta</taxon>
        <taxon>Pterygota</taxon>
        <taxon>Neoptera</taxon>
        <taxon>Paraneoptera</taxon>
        <taxon>Hemiptera</taxon>
        <taxon>Sternorrhyncha</taxon>
        <taxon>Aphidomorpha</taxon>
        <taxon>Aphidoidea</taxon>
        <taxon>Aphididae</taxon>
        <taxon>Aphidini</taxon>
        <taxon>Aphis</taxon>
        <taxon>Aphis</taxon>
    </lineage>
</organism>
<evidence type="ECO:0000256" key="2">
    <source>
        <dbReference type="ARBA" id="ARBA00022723"/>
    </source>
</evidence>
<name>A0A6G0U9A1_APHGL</name>
<gene>
    <name evidence="10" type="ORF">AGLY_001197</name>
</gene>
<evidence type="ECO:0000259" key="9">
    <source>
        <dbReference type="PROSITE" id="PS50808"/>
    </source>
</evidence>
<evidence type="ECO:0000313" key="10">
    <source>
        <dbReference type="EMBL" id="KAE9545654.1"/>
    </source>
</evidence>
<keyword evidence="11" id="KW-1185">Reference proteome</keyword>
<keyword evidence="5" id="KW-0805">Transcription regulation</keyword>
<keyword evidence="4" id="KW-0862">Zinc</keyword>
<comment type="subcellular location">
    <subcellularLocation>
        <location evidence="1">Nucleus</location>
    </subcellularLocation>
</comment>
<evidence type="ECO:0000256" key="1">
    <source>
        <dbReference type="ARBA" id="ARBA00004123"/>
    </source>
</evidence>
<dbReference type="SUPFAM" id="SSF140996">
    <property type="entry name" value="Hermes dimerisation domain"/>
    <property type="match status" value="1"/>
</dbReference>
<dbReference type="PROSITE" id="PS50808">
    <property type="entry name" value="ZF_BED"/>
    <property type="match status" value="1"/>
</dbReference>
<dbReference type="SMART" id="SM00614">
    <property type="entry name" value="ZnF_BED"/>
    <property type="match status" value="1"/>
</dbReference>
<evidence type="ECO:0000256" key="4">
    <source>
        <dbReference type="ARBA" id="ARBA00022833"/>
    </source>
</evidence>
<evidence type="ECO:0000256" key="7">
    <source>
        <dbReference type="ARBA" id="ARBA00023242"/>
    </source>
</evidence>
<keyword evidence="6" id="KW-0804">Transcription</keyword>
<feature type="domain" description="BED-type" evidence="9">
    <location>
        <begin position="2"/>
        <end position="52"/>
    </location>
</feature>
<evidence type="ECO:0000313" key="11">
    <source>
        <dbReference type="Proteomes" id="UP000475862"/>
    </source>
</evidence>
<dbReference type="InterPro" id="IPR036236">
    <property type="entry name" value="Znf_C2H2_sf"/>
</dbReference>
<keyword evidence="2" id="KW-0479">Metal-binding</keyword>
<dbReference type="GO" id="GO:0005634">
    <property type="term" value="C:nucleus"/>
    <property type="evidence" value="ECO:0007669"/>
    <property type="project" value="UniProtKB-SubCell"/>
</dbReference>
<evidence type="ECO:0000256" key="8">
    <source>
        <dbReference type="PROSITE-ProRule" id="PRU00027"/>
    </source>
</evidence>
<dbReference type="GO" id="GO:0008270">
    <property type="term" value="F:zinc ion binding"/>
    <property type="evidence" value="ECO:0007669"/>
    <property type="project" value="UniProtKB-KW"/>
</dbReference>
<evidence type="ECO:0000256" key="6">
    <source>
        <dbReference type="ARBA" id="ARBA00023163"/>
    </source>
</evidence>
<comment type="caution">
    <text evidence="10">The sequence shown here is derived from an EMBL/GenBank/DDBJ whole genome shotgun (WGS) entry which is preliminary data.</text>
</comment>
<accession>A0A6G0U9A1</accession>
<dbReference type="PANTHER" id="PTHR46481:SF10">
    <property type="entry name" value="ZINC FINGER BED DOMAIN-CONTAINING PROTEIN 39"/>
    <property type="match status" value="1"/>
</dbReference>
<protein>
    <recommendedName>
        <fullName evidence="9">BED-type domain-containing protein</fullName>
    </recommendedName>
</protein>
<dbReference type="OrthoDB" id="6614444at2759"/>
<dbReference type="SUPFAM" id="SSF57667">
    <property type="entry name" value="beta-beta-alpha zinc fingers"/>
    <property type="match status" value="1"/>
</dbReference>
<sequence length="291" mass="32755">MTKRSPVWKYFEKKEDRTSTCTICFKNIKTSGNTINLNGHLNSMHRSIITPQKNNNSCQEINDPVEELTDVNTTAGLPTSNIFNTDTSIALPSPYNHFKRQKTIKQSFDPISSDAEGGIKASKITILIMYMIPKNSQLICIVEGKGFKLLIKTLAPLYNMPSRRSISRKIDIKYETLSGIFKETLATSTNFSLTSDIWTDIQTRSYLGITVHFANSTTFTLKSGILGIYDLSERHTSEYLAEKLKEACFEWRISIDLITAVIIDGASNITKSVELAFGKNYQIPCFAHKLI</sequence>
<dbReference type="InterPro" id="IPR003656">
    <property type="entry name" value="Znf_BED"/>
</dbReference>
<dbReference type="SUPFAM" id="SSF53098">
    <property type="entry name" value="Ribonuclease H-like"/>
    <property type="match status" value="1"/>
</dbReference>
<dbReference type="GO" id="GO:0003677">
    <property type="term" value="F:DNA binding"/>
    <property type="evidence" value="ECO:0007669"/>
    <property type="project" value="InterPro"/>
</dbReference>
<reference evidence="10 11" key="1">
    <citation type="submission" date="2019-08" db="EMBL/GenBank/DDBJ databases">
        <title>The genome of the soybean aphid Biotype 1, its phylome, world population structure and adaptation to the North American continent.</title>
        <authorList>
            <person name="Giordano R."/>
            <person name="Donthu R.K."/>
            <person name="Hernandez A.G."/>
            <person name="Wright C.L."/>
            <person name="Zimin A.V."/>
        </authorList>
    </citation>
    <scope>NUCLEOTIDE SEQUENCE [LARGE SCALE GENOMIC DNA]</scope>
    <source>
        <tissue evidence="10">Whole aphids</tissue>
    </source>
</reference>